<feature type="region of interest" description="Disordered" evidence="1">
    <location>
        <begin position="1"/>
        <end position="34"/>
    </location>
</feature>
<evidence type="ECO:0000313" key="3">
    <source>
        <dbReference type="Proteomes" id="UP000247978"/>
    </source>
</evidence>
<keyword evidence="3" id="KW-1185">Reference proteome</keyword>
<proteinExistence type="predicted"/>
<evidence type="ECO:0000313" key="2">
    <source>
        <dbReference type="EMBL" id="PXW88810.1"/>
    </source>
</evidence>
<protein>
    <submittedName>
        <fullName evidence="2">P27 family predicted phage terminase small subunit</fullName>
    </submittedName>
</protein>
<dbReference type="Proteomes" id="UP000247978">
    <property type="component" value="Unassembled WGS sequence"/>
</dbReference>
<dbReference type="NCBIfam" id="TIGR01558">
    <property type="entry name" value="sm_term_P27"/>
    <property type="match status" value="1"/>
</dbReference>
<sequence length="184" mass="20982">MSRRGRPKQPLSVIQGKGKSNHLTKEEIKKREEHEVSMRGDVDNIIAPSYLTIKQKEEFDLLAVELVKLDIFSNLDVDNLARYIDSRDQYIKITRSLRAMKTTEKVLVETGKLDEHGKEILKEVTIANKSYGDLQRVRNTLFTECRSAAGDLGLSITSRLSLVIPKKDDNKPKTEAERRFGGRL</sequence>
<dbReference type="RefSeq" id="WP_110394631.1">
    <property type="nucleotide sequence ID" value="NZ_JADIJL010000015.1"/>
</dbReference>
<dbReference type="OrthoDB" id="1751165at2"/>
<reference evidence="2 3" key="1">
    <citation type="submission" date="2018-05" db="EMBL/GenBank/DDBJ databases">
        <title>Genomic Encyclopedia of Type Strains, Phase IV (KMG-IV): sequencing the most valuable type-strain genomes for metagenomic binning, comparative biology and taxonomic classification.</title>
        <authorList>
            <person name="Goeker M."/>
        </authorList>
    </citation>
    <scope>NUCLEOTIDE SEQUENCE [LARGE SCALE GENOMIC DNA]</scope>
    <source>
        <strain evidence="2 3">DSM 28556</strain>
    </source>
</reference>
<organism evidence="2 3">
    <name type="scientific">Pseudogracilibacillus auburnensis</name>
    <dbReference type="NCBI Taxonomy" id="1494959"/>
    <lineage>
        <taxon>Bacteria</taxon>
        <taxon>Bacillati</taxon>
        <taxon>Bacillota</taxon>
        <taxon>Bacilli</taxon>
        <taxon>Bacillales</taxon>
        <taxon>Bacillaceae</taxon>
        <taxon>Pseudogracilibacillus</taxon>
    </lineage>
</organism>
<gene>
    <name evidence="2" type="ORF">DFR56_103316</name>
</gene>
<accession>A0A2V3W4A2</accession>
<comment type="caution">
    <text evidence="2">The sequence shown here is derived from an EMBL/GenBank/DDBJ whole genome shotgun (WGS) entry which is preliminary data.</text>
</comment>
<dbReference type="EMBL" id="QJJQ01000003">
    <property type="protein sequence ID" value="PXW88810.1"/>
    <property type="molecule type" value="Genomic_DNA"/>
</dbReference>
<dbReference type="InterPro" id="IPR006448">
    <property type="entry name" value="Phage_term_ssu_P27"/>
</dbReference>
<dbReference type="Pfam" id="PF05119">
    <property type="entry name" value="Terminase_4"/>
    <property type="match status" value="1"/>
</dbReference>
<evidence type="ECO:0000256" key="1">
    <source>
        <dbReference type="SAM" id="MobiDB-lite"/>
    </source>
</evidence>
<feature type="compositionally biased region" description="Basic and acidic residues" evidence="1">
    <location>
        <begin position="23"/>
        <end position="34"/>
    </location>
</feature>
<dbReference type="AlphaFoldDB" id="A0A2V3W4A2"/>
<name>A0A2V3W4A2_9BACI</name>